<feature type="compositionally biased region" description="Basic and acidic residues" evidence="1">
    <location>
        <begin position="637"/>
        <end position="650"/>
    </location>
</feature>
<dbReference type="PANTHER" id="PTHR46576">
    <property type="entry name" value="BROMO ADJACENT HOMOLOGY DOMAIN-CONTAINING 1 PROTEIN"/>
    <property type="match status" value="1"/>
</dbReference>
<evidence type="ECO:0000256" key="1">
    <source>
        <dbReference type="SAM" id="MobiDB-lite"/>
    </source>
</evidence>
<evidence type="ECO:0000259" key="2">
    <source>
        <dbReference type="PROSITE" id="PS51038"/>
    </source>
</evidence>
<dbReference type="RefSeq" id="XP_014668702.1">
    <property type="nucleotide sequence ID" value="XM_014813216.1"/>
</dbReference>
<dbReference type="GeneID" id="106809976"/>
<sequence length="912" mass="98909">MTTSLAPPHTPSSRRRRRLSVSSSRRRHPLLEAGRRGKRGGRRRPAAAGEAGVKIEYAAARSAVIGGYVAAGGSAMFPPMCRCDACAYASRINPLLLHRGAYGSAFSAVPPHHHAYGAPPGVPFPHDEYSCFYQPAGPMIQTFTDTCVLPKPVAMRIPQSDKTELQAPPAVHAGHRRAAFISAAADLYSGKRRAEGCEIVLKRERRERGNPGGAEKEGEDCEIVLKKERRERGNPGGAEKEEEDCEIVLKRERRERGNPGGAEKEEEGCEIVLKRERRDRGSPGGTEKEEGERRSLAIEERLDIKEEPHPLPAVHGLCKTVGSSGGGGGALYLGCKLPSRSSAEGRARDGGSSDTRARDGGSCETRARDGGSSETRARDGGSSETRARDGGSGDERRRDGRSGSTREGDETSDKDRDAREGPRRRKVFPGRNDVHGRAIEPRCKNGNDDAHRKLTADDDDKRTLVASAHAAAVVADNKRTLVVSASSAPCLPLPMVVQVDKTGRVSAELRQGGKSAGQSSACRRGGARPANPASTEKRMKGCSKSDWPANPSAEKRGKSRQLCAAGRSTARPAAGSGSRSGSRSPPRSKTRKSPCETACIGGGGATCKPDAGGRGSRAATEGAAKSRSTTPSGVKRSKVDGTRADADQRALVRQVGKQRLHQTNGSGGGGGNERKSVSPAVTKGGERRPRTDGGGGERSRTHAPDAQDAKRGGGVGRRKLSVGWEFDGPSAEKPVYHQNDAPTRLRQCYEAIRHEEGDVIRVRDCVLLRSGFRKKDLPFVAKISAFYENPDDGEIMMGLLWYYRPEHTELTNLPTCVAAELFASKHQDENNVACIEDKCYVLTPHEYARYCKEQRIKGERHRWRDLAIVPASEDPFLRRDRQPVPTTHPDLVFVCRRVYDFRQKRLLKNPFK</sequence>
<dbReference type="PANTHER" id="PTHR46576:SF1">
    <property type="entry name" value="BROMO ADJACENT HOMOLOGY DOMAIN-CONTAINING 1 PROTEIN"/>
    <property type="match status" value="1"/>
</dbReference>
<feature type="compositionally biased region" description="Basic residues" evidence="1">
    <location>
        <begin position="12"/>
        <end position="28"/>
    </location>
</feature>
<organism evidence="3 4">
    <name type="scientific">Priapulus caudatus</name>
    <name type="common">Priapulid worm</name>
    <dbReference type="NCBI Taxonomy" id="37621"/>
    <lineage>
        <taxon>Eukaryota</taxon>
        <taxon>Metazoa</taxon>
        <taxon>Ecdysozoa</taxon>
        <taxon>Scalidophora</taxon>
        <taxon>Priapulida</taxon>
        <taxon>Priapulimorpha</taxon>
        <taxon>Priapulimorphida</taxon>
        <taxon>Priapulidae</taxon>
        <taxon>Priapulus</taxon>
    </lineage>
</organism>
<feature type="compositionally biased region" description="Basic and acidic residues" evidence="1">
    <location>
        <begin position="343"/>
        <end position="421"/>
    </location>
</feature>
<reference evidence="4" key="1">
    <citation type="submission" date="2025-08" db="UniProtKB">
        <authorList>
            <consortium name="RefSeq"/>
        </authorList>
    </citation>
    <scope>IDENTIFICATION</scope>
</reference>
<name>A0ABM1E931_PRICU</name>
<feature type="region of interest" description="Disordered" evidence="1">
    <location>
        <begin position="1"/>
        <end position="48"/>
    </location>
</feature>
<dbReference type="Pfam" id="PF01426">
    <property type="entry name" value="BAH"/>
    <property type="match status" value="1"/>
</dbReference>
<feature type="region of interest" description="Disordered" evidence="1">
    <location>
        <begin position="507"/>
        <end position="736"/>
    </location>
</feature>
<evidence type="ECO:0000313" key="4">
    <source>
        <dbReference type="RefSeq" id="XP_014668702.1"/>
    </source>
</evidence>
<evidence type="ECO:0000313" key="3">
    <source>
        <dbReference type="Proteomes" id="UP000695022"/>
    </source>
</evidence>
<feature type="compositionally biased region" description="Basic and acidic residues" evidence="1">
    <location>
        <begin position="272"/>
        <end position="309"/>
    </location>
</feature>
<proteinExistence type="predicted"/>
<feature type="compositionally biased region" description="Basic and acidic residues" evidence="1">
    <location>
        <begin position="432"/>
        <end position="454"/>
    </location>
</feature>
<accession>A0ABM1E931</accession>
<dbReference type="InterPro" id="IPR001025">
    <property type="entry name" value="BAH_dom"/>
</dbReference>
<dbReference type="PROSITE" id="PS51038">
    <property type="entry name" value="BAH"/>
    <property type="match status" value="1"/>
</dbReference>
<dbReference type="Gene3D" id="2.30.30.490">
    <property type="match status" value="1"/>
</dbReference>
<keyword evidence="3" id="KW-1185">Reference proteome</keyword>
<feature type="domain" description="BAH" evidence="2">
    <location>
        <begin position="758"/>
        <end position="910"/>
    </location>
</feature>
<protein>
    <submittedName>
        <fullName evidence="4">Uncharacterized protein LOC106809976</fullName>
    </submittedName>
</protein>
<dbReference type="SMART" id="SM00439">
    <property type="entry name" value="BAH"/>
    <property type="match status" value="1"/>
</dbReference>
<dbReference type="InterPro" id="IPR043151">
    <property type="entry name" value="BAH_sf"/>
</dbReference>
<gene>
    <name evidence="4" type="primary">LOC106809976</name>
</gene>
<feature type="compositionally biased region" description="Low complexity" evidence="1">
    <location>
        <begin position="564"/>
        <end position="585"/>
    </location>
</feature>
<dbReference type="Proteomes" id="UP000695022">
    <property type="component" value="Unplaced"/>
</dbReference>
<feature type="compositionally biased region" description="Basic residues" evidence="1">
    <location>
        <begin position="36"/>
        <end position="45"/>
    </location>
</feature>
<feature type="compositionally biased region" description="Basic and acidic residues" evidence="1">
    <location>
        <begin position="684"/>
        <end position="711"/>
    </location>
</feature>
<dbReference type="InterPro" id="IPR053032">
    <property type="entry name" value="BAH_domain-containing"/>
</dbReference>
<feature type="region of interest" description="Disordered" evidence="1">
    <location>
        <begin position="254"/>
        <end position="454"/>
    </location>
</feature>